<name>A0ABV5LSD0_9ACTN</name>
<accession>A0ABV5LSD0</accession>
<protein>
    <submittedName>
        <fullName evidence="1">DUF742 domain-containing protein</fullName>
    </submittedName>
</protein>
<dbReference type="InterPro" id="IPR007995">
    <property type="entry name" value="DUF742"/>
</dbReference>
<proteinExistence type="predicted"/>
<dbReference type="EMBL" id="JBHMDM010000004">
    <property type="protein sequence ID" value="MFB9376970.1"/>
    <property type="molecule type" value="Genomic_DNA"/>
</dbReference>
<dbReference type="Pfam" id="PF05331">
    <property type="entry name" value="DUF742"/>
    <property type="match status" value="1"/>
</dbReference>
<dbReference type="RefSeq" id="WP_380135409.1">
    <property type="nucleotide sequence ID" value="NZ_JBHLUI010000003.1"/>
</dbReference>
<reference evidence="1 2" key="1">
    <citation type="submission" date="2024-09" db="EMBL/GenBank/DDBJ databases">
        <authorList>
            <person name="Sun Q."/>
            <person name="Mori K."/>
        </authorList>
    </citation>
    <scope>NUCLEOTIDE SEQUENCE [LARGE SCALE GENOMIC DNA]</scope>
    <source>
        <strain evidence="1 2">TISTR 1856</strain>
    </source>
</reference>
<dbReference type="PANTHER" id="PTHR36221:SF1">
    <property type="entry name" value="DUF742 DOMAIN-CONTAINING PROTEIN"/>
    <property type="match status" value="1"/>
</dbReference>
<keyword evidence="2" id="KW-1185">Reference proteome</keyword>
<dbReference type="Proteomes" id="UP001589748">
    <property type="component" value="Unassembled WGS sequence"/>
</dbReference>
<gene>
    <name evidence="1" type="ORF">ACFFVI_08310</name>
</gene>
<comment type="caution">
    <text evidence="1">The sequence shown here is derived from an EMBL/GenBank/DDBJ whole genome shotgun (WGS) entry which is preliminary data.</text>
</comment>
<evidence type="ECO:0000313" key="1">
    <source>
        <dbReference type="EMBL" id="MFB9376970.1"/>
    </source>
</evidence>
<dbReference type="PANTHER" id="PTHR36221">
    <property type="entry name" value="DUF742 DOMAIN-CONTAINING PROTEIN"/>
    <property type="match status" value="1"/>
</dbReference>
<sequence length="121" mass="12873">MTEVPETPAEFETGAVVRPYTLTGGRTRPAVELGYETLVEARTPPRAGMLPERRLILARTAHEFLSVAELSAHLALPVGVVRVVVGDLVEGGQVTVHTAARPTEATAQQLLESVLHGISAL</sequence>
<organism evidence="1 2">
    <name type="scientific">Kineococcus gynurae</name>
    <dbReference type="NCBI Taxonomy" id="452979"/>
    <lineage>
        <taxon>Bacteria</taxon>
        <taxon>Bacillati</taxon>
        <taxon>Actinomycetota</taxon>
        <taxon>Actinomycetes</taxon>
        <taxon>Kineosporiales</taxon>
        <taxon>Kineosporiaceae</taxon>
        <taxon>Kineococcus</taxon>
    </lineage>
</organism>
<evidence type="ECO:0000313" key="2">
    <source>
        <dbReference type="Proteomes" id="UP001589748"/>
    </source>
</evidence>